<protein>
    <submittedName>
        <fullName evidence="13">tRNA nucleotidyltransferase (CCA-adding enzyme)</fullName>
    </submittedName>
</protein>
<evidence type="ECO:0000313" key="13">
    <source>
        <dbReference type="EMBL" id="SFK37265.1"/>
    </source>
</evidence>
<comment type="cofactor">
    <cofactor evidence="1">
        <name>Mg(2+)</name>
        <dbReference type="ChEBI" id="CHEBI:18420"/>
    </cofactor>
</comment>
<feature type="domain" description="tRNA nucleotidyltransferase/poly(A) polymerase RNA and SrmB- binding" evidence="11">
    <location>
        <begin position="167"/>
        <end position="221"/>
    </location>
</feature>
<evidence type="ECO:0000259" key="10">
    <source>
        <dbReference type="Pfam" id="PF01743"/>
    </source>
</evidence>
<evidence type="ECO:0000256" key="4">
    <source>
        <dbReference type="ARBA" id="ARBA00022695"/>
    </source>
</evidence>
<accession>A0A1I3YZL5</accession>
<dbReference type="Proteomes" id="UP000198915">
    <property type="component" value="Unassembled WGS sequence"/>
</dbReference>
<evidence type="ECO:0000256" key="6">
    <source>
        <dbReference type="ARBA" id="ARBA00022741"/>
    </source>
</evidence>
<keyword evidence="2 9" id="KW-0808">Transferase</keyword>
<reference evidence="14" key="1">
    <citation type="submission" date="2016-10" db="EMBL/GenBank/DDBJ databases">
        <authorList>
            <person name="Varghese N."/>
            <person name="Submissions S."/>
        </authorList>
    </citation>
    <scope>NUCLEOTIDE SEQUENCE [LARGE SCALE GENOMIC DNA]</scope>
    <source>
        <strain evidence="14">OK042</strain>
    </source>
</reference>
<evidence type="ECO:0000313" key="14">
    <source>
        <dbReference type="Proteomes" id="UP000198915"/>
    </source>
</evidence>
<dbReference type="InterPro" id="IPR002646">
    <property type="entry name" value="PolA_pol_head_dom"/>
</dbReference>
<dbReference type="InterPro" id="IPR032828">
    <property type="entry name" value="PolyA_RNA-bd"/>
</dbReference>
<dbReference type="SUPFAM" id="SSF81891">
    <property type="entry name" value="Poly A polymerase C-terminal region-like"/>
    <property type="match status" value="1"/>
</dbReference>
<dbReference type="Gene3D" id="1.10.3090.10">
    <property type="entry name" value="cca-adding enzyme, domain 2"/>
    <property type="match status" value="1"/>
</dbReference>
<keyword evidence="14" id="KW-1185">Reference proteome</keyword>
<dbReference type="AlphaFoldDB" id="A0A1I3YZL5"/>
<keyword evidence="4" id="KW-0548">Nucleotidyltransferase</keyword>
<dbReference type="GO" id="GO:0008033">
    <property type="term" value="P:tRNA processing"/>
    <property type="evidence" value="ECO:0007669"/>
    <property type="project" value="UniProtKB-KW"/>
</dbReference>
<dbReference type="PANTHER" id="PTHR46173">
    <property type="entry name" value="CCA TRNA NUCLEOTIDYLTRANSFERASE 1, MITOCHONDRIAL"/>
    <property type="match status" value="1"/>
</dbReference>
<evidence type="ECO:0000256" key="2">
    <source>
        <dbReference type="ARBA" id="ARBA00022679"/>
    </source>
</evidence>
<dbReference type="EMBL" id="FORT01000012">
    <property type="protein sequence ID" value="SFK37265.1"/>
    <property type="molecule type" value="Genomic_DNA"/>
</dbReference>
<proteinExistence type="inferred from homology"/>
<feature type="domain" description="Poly A polymerase head" evidence="10">
    <location>
        <begin position="20"/>
        <end position="140"/>
    </location>
</feature>
<dbReference type="GO" id="GO:0046872">
    <property type="term" value="F:metal ion binding"/>
    <property type="evidence" value="ECO:0007669"/>
    <property type="project" value="UniProtKB-KW"/>
</dbReference>
<dbReference type="GO" id="GO:0016779">
    <property type="term" value="F:nucleotidyltransferase activity"/>
    <property type="evidence" value="ECO:0007669"/>
    <property type="project" value="UniProtKB-KW"/>
</dbReference>
<evidence type="ECO:0000256" key="8">
    <source>
        <dbReference type="ARBA" id="ARBA00022884"/>
    </source>
</evidence>
<feature type="domain" description="CCA-adding enzyme C-terminal" evidence="12">
    <location>
        <begin position="241"/>
        <end position="398"/>
    </location>
</feature>
<comment type="similarity">
    <text evidence="9">Belongs to the tRNA nucleotidyltransferase/poly(A) polymerase family.</text>
</comment>
<organism evidence="13 14">
    <name type="scientific">Brevibacillus centrosporus</name>
    <dbReference type="NCBI Taxonomy" id="54910"/>
    <lineage>
        <taxon>Bacteria</taxon>
        <taxon>Bacillati</taxon>
        <taxon>Bacillota</taxon>
        <taxon>Bacilli</taxon>
        <taxon>Bacillales</taxon>
        <taxon>Paenibacillaceae</taxon>
        <taxon>Brevibacillus</taxon>
    </lineage>
</organism>
<keyword evidence="7" id="KW-0460">Magnesium</keyword>
<dbReference type="Pfam" id="PF13735">
    <property type="entry name" value="tRNA_NucTran2_2"/>
    <property type="match status" value="1"/>
</dbReference>
<keyword evidence="8 9" id="KW-0694">RNA-binding</keyword>
<evidence type="ECO:0000259" key="11">
    <source>
        <dbReference type="Pfam" id="PF12627"/>
    </source>
</evidence>
<dbReference type="Pfam" id="PF12627">
    <property type="entry name" value="PolyA_pol_RNAbd"/>
    <property type="match status" value="1"/>
</dbReference>
<dbReference type="Pfam" id="PF01743">
    <property type="entry name" value="PolyA_pol"/>
    <property type="match status" value="1"/>
</dbReference>
<evidence type="ECO:0000256" key="1">
    <source>
        <dbReference type="ARBA" id="ARBA00001946"/>
    </source>
</evidence>
<gene>
    <name evidence="13" type="ORF">SAMN05518846_112101</name>
</gene>
<dbReference type="GO" id="GO:0000049">
    <property type="term" value="F:tRNA binding"/>
    <property type="evidence" value="ECO:0007669"/>
    <property type="project" value="TreeGrafter"/>
</dbReference>
<dbReference type="PANTHER" id="PTHR46173:SF1">
    <property type="entry name" value="CCA TRNA NUCLEOTIDYLTRANSFERASE 1, MITOCHONDRIAL"/>
    <property type="match status" value="1"/>
</dbReference>
<keyword evidence="5" id="KW-0479">Metal-binding</keyword>
<dbReference type="SUPFAM" id="SSF81301">
    <property type="entry name" value="Nucleotidyltransferase"/>
    <property type="match status" value="1"/>
</dbReference>
<evidence type="ECO:0000256" key="5">
    <source>
        <dbReference type="ARBA" id="ARBA00022723"/>
    </source>
</evidence>
<evidence type="ECO:0000256" key="3">
    <source>
        <dbReference type="ARBA" id="ARBA00022694"/>
    </source>
</evidence>
<dbReference type="InterPro" id="IPR050264">
    <property type="entry name" value="Bact_CCA-adding_enz_type3_sf"/>
</dbReference>
<dbReference type="Gene3D" id="3.30.460.10">
    <property type="entry name" value="Beta Polymerase, domain 2"/>
    <property type="match status" value="1"/>
</dbReference>
<evidence type="ECO:0000256" key="9">
    <source>
        <dbReference type="RuleBase" id="RU003953"/>
    </source>
</evidence>
<sequence length="407" mass="46241">MGKALAIRILQTLEENGFEAYFVGGCVRDWLLGRPVHDIDICTNAHPGDVIRLFPDHVPTGLKHGTVSVKIEGHFFEVTTYRTEGKYEDYRRPSDVQFVDDLRLDLERRDFTMNAMAMDLSDHLQDPFAGRDDLARKLVRAVGEPEERFREDALRLLRAVRFSAQLGFEIEENTQNAMKQTAPFLAHIAVERVREELNKMLASDAPEKGCLLLRETKLLDYSPLFAQLFVQSTNHAWRLVHLTTLSQKWAMLMYAAGLSASSAREVCTQLRMSKKETEACATLVELLLRIQPRWDEPKAIEWGPLLLEAGWEVCTDLAALLQGCWWNRQDEALAHTLRKAHEAMPIKTVKELAVSGLDLQAALQKKPGEWIWRTLATLLSQVALQGLPNTPEDLLEAAKKEVARNEY</sequence>
<dbReference type="InterPro" id="IPR032810">
    <property type="entry name" value="CCA-adding_enz_C"/>
</dbReference>
<dbReference type="InterPro" id="IPR043519">
    <property type="entry name" value="NT_sf"/>
</dbReference>
<name>A0A1I3YZL5_9BACL</name>
<evidence type="ECO:0000259" key="12">
    <source>
        <dbReference type="Pfam" id="PF13735"/>
    </source>
</evidence>
<dbReference type="RefSeq" id="WP_092272246.1">
    <property type="nucleotide sequence ID" value="NZ_FORT01000012.1"/>
</dbReference>
<dbReference type="CDD" id="cd05398">
    <property type="entry name" value="NT_ClassII-CCAase"/>
    <property type="match status" value="1"/>
</dbReference>
<dbReference type="GO" id="GO:0000166">
    <property type="term" value="F:nucleotide binding"/>
    <property type="evidence" value="ECO:0007669"/>
    <property type="project" value="UniProtKB-KW"/>
</dbReference>
<evidence type="ECO:0000256" key="7">
    <source>
        <dbReference type="ARBA" id="ARBA00022842"/>
    </source>
</evidence>
<dbReference type="STRING" id="1884381.SAMN05518846_112101"/>
<keyword evidence="6" id="KW-0547">Nucleotide-binding</keyword>
<dbReference type="Gene3D" id="1.10.246.80">
    <property type="match status" value="1"/>
</dbReference>
<dbReference type="NCBIfam" id="NF009814">
    <property type="entry name" value="PRK13299.1"/>
    <property type="match status" value="1"/>
</dbReference>
<keyword evidence="3" id="KW-0819">tRNA processing</keyword>